<evidence type="ECO:0000256" key="2">
    <source>
        <dbReference type="ARBA" id="ARBA00022481"/>
    </source>
</evidence>
<evidence type="ECO:0000313" key="8">
    <source>
        <dbReference type="Proteomes" id="UP000321412"/>
    </source>
</evidence>
<dbReference type="InterPro" id="IPR045584">
    <property type="entry name" value="Pilin-like"/>
</dbReference>
<gene>
    <name evidence="7" type="ORF">FRC98_16630</name>
</gene>
<dbReference type="GO" id="GO:0015627">
    <property type="term" value="C:type II protein secretion system complex"/>
    <property type="evidence" value="ECO:0007669"/>
    <property type="project" value="InterPro"/>
</dbReference>
<dbReference type="PRINTS" id="PR00885">
    <property type="entry name" value="BCTERIALGSPH"/>
</dbReference>
<dbReference type="EMBL" id="VOSM01000009">
    <property type="protein sequence ID" value="TXD35440.1"/>
    <property type="molecule type" value="Genomic_DNA"/>
</dbReference>
<reference evidence="7 8" key="1">
    <citation type="submission" date="2019-08" db="EMBL/GenBank/DDBJ databases">
        <title>Bradymonadales sp. TMQ4.</title>
        <authorList>
            <person name="Liang Q."/>
        </authorList>
    </citation>
    <scope>NUCLEOTIDE SEQUENCE [LARGE SCALE GENOMIC DNA]</scope>
    <source>
        <strain evidence="7 8">TMQ4</strain>
    </source>
</reference>
<dbReference type="GO" id="GO:0016020">
    <property type="term" value="C:membrane"/>
    <property type="evidence" value="ECO:0007669"/>
    <property type="project" value="UniProtKB-SubCell"/>
</dbReference>
<dbReference type="OrthoDB" id="9795612at2"/>
<dbReference type="SUPFAM" id="SSF54523">
    <property type="entry name" value="Pili subunits"/>
    <property type="match status" value="1"/>
</dbReference>
<sequence length="227" mass="24526">MREAMPKRTHTRCPRKAQGFTLVELMIVVVIVGMLAALVTPTVSRTIKENSTRGLNRQIVQAFQEARAYAMGRGEVVFVAVERGGGPGRVQFFRSENRSLTCAEGVVTAPGAGEALIEIDMNATGLEHAILGADPSTEGTIARPLCISPAGRVLDRDGRTLSSEGACPGYNFRFWMANPTQPLDAGVSDCPSMGAGEDELFELSVQRQLASFYMIHIPFNGQARVIQ</sequence>
<accession>A0A5C6XBH7</accession>
<keyword evidence="3 6" id="KW-0812">Transmembrane</keyword>
<feature type="transmembrane region" description="Helical" evidence="6">
    <location>
        <begin position="20"/>
        <end position="39"/>
    </location>
</feature>
<comment type="caution">
    <text evidence="7">The sequence shown here is derived from an EMBL/GenBank/DDBJ whole genome shotgun (WGS) entry which is preliminary data.</text>
</comment>
<dbReference type="AlphaFoldDB" id="A0A5C6XBH7"/>
<dbReference type="Proteomes" id="UP000321412">
    <property type="component" value="Unassembled WGS sequence"/>
</dbReference>
<keyword evidence="2" id="KW-0488">Methylation</keyword>
<evidence type="ECO:0000256" key="6">
    <source>
        <dbReference type="SAM" id="Phobius"/>
    </source>
</evidence>
<keyword evidence="4 6" id="KW-1133">Transmembrane helix</keyword>
<dbReference type="GO" id="GO:0015628">
    <property type="term" value="P:protein secretion by the type II secretion system"/>
    <property type="evidence" value="ECO:0007669"/>
    <property type="project" value="InterPro"/>
</dbReference>
<dbReference type="Pfam" id="PF07963">
    <property type="entry name" value="N_methyl"/>
    <property type="match status" value="1"/>
</dbReference>
<organism evidence="7 8">
    <name type="scientific">Lujinxingia vulgaris</name>
    <dbReference type="NCBI Taxonomy" id="2600176"/>
    <lineage>
        <taxon>Bacteria</taxon>
        <taxon>Deltaproteobacteria</taxon>
        <taxon>Bradymonadales</taxon>
        <taxon>Lujinxingiaceae</taxon>
        <taxon>Lujinxingia</taxon>
    </lineage>
</organism>
<proteinExistence type="predicted"/>
<protein>
    <submittedName>
        <fullName evidence="7">Prepilin-type N-terminal cleavage/methylation domain-containing protein</fullName>
    </submittedName>
</protein>
<evidence type="ECO:0000256" key="1">
    <source>
        <dbReference type="ARBA" id="ARBA00004167"/>
    </source>
</evidence>
<dbReference type="NCBIfam" id="TIGR02532">
    <property type="entry name" value="IV_pilin_GFxxxE"/>
    <property type="match status" value="1"/>
</dbReference>
<name>A0A5C6XBH7_9DELT</name>
<dbReference type="InterPro" id="IPR012902">
    <property type="entry name" value="N_methyl_site"/>
</dbReference>
<keyword evidence="8" id="KW-1185">Reference proteome</keyword>
<evidence type="ECO:0000256" key="4">
    <source>
        <dbReference type="ARBA" id="ARBA00022989"/>
    </source>
</evidence>
<keyword evidence="5 6" id="KW-0472">Membrane</keyword>
<dbReference type="Gene3D" id="3.30.700.10">
    <property type="entry name" value="Glycoprotein, Type 4 Pilin"/>
    <property type="match status" value="1"/>
</dbReference>
<dbReference type="InterPro" id="IPR002416">
    <property type="entry name" value="T2SS_protein-GspH"/>
</dbReference>
<dbReference type="PROSITE" id="PS00409">
    <property type="entry name" value="PROKAR_NTER_METHYL"/>
    <property type="match status" value="1"/>
</dbReference>
<evidence type="ECO:0000313" key="7">
    <source>
        <dbReference type="EMBL" id="TXD35440.1"/>
    </source>
</evidence>
<evidence type="ECO:0000256" key="5">
    <source>
        <dbReference type="ARBA" id="ARBA00023136"/>
    </source>
</evidence>
<evidence type="ECO:0000256" key="3">
    <source>
        <dbReference type="ARBA" id="ARBA00022692"/>
    </source>
</evidence>
<comment type="subcellular location">
    <subcellularLocation>
        <location evidence="1">Membrane</location>
        <topology evidence="1">Single-pass membrane protein</topology>
    </subcellularLocation>
</comment>